<gene>
    <name evidence="2" type="ORF">L1049_015815</name>
</gene>
<reference evidence="2 3" key="1">
    <citation type="journal article" date="2024" name="Plant J.">
        <title>Genome sequences and population genomics reveal climatic adaptation and genomic divergence between two closely related sweetgum species.</title>
        <authorList>
            <person name="Xu W.Q."/>
            <person name="Ren C.Q."/>
            <person name="Zhang X.Y."/>
            <person name="Comes H.P."/>
            <person name="Liu X.H."/>
            <person name="Li Y.G."/>
            <person name="Kettle C.J."/>
            <person name="Jalonen R."/>
            <person name="Gaisberger H."/>
            <person name="Ma Y.Z."/>
            <person name="Qiu Y.X."/>
        </authorList>
    </citation>
    <scope>NUCLEOTIDE SEQUENCE [LARGE SCALE GENOMIC DNA]</scope>
    <source>
        <strain evidence="2">Hangzhou</strain>
    </source>
</reference>
<dbReference type="PANTHER" id="PTHR47605">
    <property type="entry name" value="TRANSCRIPTIONAL ELONGATION REGULATOR MINIYO"/>
    <property type="match status" value="1"/>
</dbReference>
<feature type="region of interest" description="Disordered" evidence="1">
    <location>
        <begin position="1"/>
        <end position="20"/>
    </location>
</feature>
<evidence type="ECO:0000313" key="2">
    <source>
        <dbReference type="EMBL" id="KAK9287396.1"/>
    </source>
</evidence>
<name>A0AAP0X2S2_LIQFO</name>
<dbReference type="AlphaFoldDB" id="A0AAP0X2S2"/>
<feature type="compositionally biased region" description="Basic residues" evidence="1">
    <location>
        <begin position="1"/>
        <end position="17"/>
    </location>
</feature>
<dbReference type="Proteomes" id="UP001415857">
    <property type="component" value="Unassembled WGS sequence"/>
</dbReference>
<sequence length="132" mass="14553">MEKKESSKRKVPKKPSRQKIFGGNAIQIDEAGASWLIGSIVEKGISDEPQTMPLTPSSAPKPTVLPFPVARHRSHGPVSPFLHILTANINSCYRVVACNHFPAFGCCEDVGKERKLNGELCVFFFFSYVFSA</sequence>
<dbReference type="EMBL" id="JBBPBK010000004">
    <property type="protein sequence ID" value="KAK9287396.1"/>
    <property type="molecule type" value="Genomic_DNA"/>
</dbReference>
<organism evidence="2 3">
    <name type="scientific">Liquidambar formosana</name>
    <name type="common">Formosan gum</name>
    <dbReference type="NCBI Taxonomy" id="63359"/>
    <lineage>
        <taxon>Eukaryota</taxon>
        <taxon>Viridiplantae</taxon>
        <taxon>Streptophyta</taxon>
        <taxon>Embryophyta</taxon>
        <taxon>Tracheophyta</taxon>
        <taxon>Spermatophyta</taxon>
        <taxon>Magnoliopsida</taxon>
        <taxon>eudicotyledons</taxon>
        <taxon>Gunneridae</taxon>
        <taxon>Pentapetalae</taxon>
        <taxon>Saxifragales</taxon>
        <taxon>Altingiaceae</taxon>
        <taxon>Liquidambar</taxon>
    </lineage>
</organism>
<evidence type="ECO:0000256" key="1">
    <source>
        <dbReference type="SAM" id="MobiDB-lite"/>
    </source>
</evidence>
<evidence type="ECO:0000313" key="3">
    <source>
        <dbReference type="Proteomes" id="UP001415857"/>
    </source>
</evidence>
<comment type="caution">
    <text evidence="2">The sequence shown here is derived from an EMBL/GenBank/DDBJ whole genome shotgun (WGS) entry which is preliminary data.</text>
</comment>
<protein>
    <submittedName>
        <fullName evidence="2">Uncharacterized protein</fullName>
    </submittedName>
</protein>
<accession>A0AAP0X2S2</accession>
<dbReference type="PANTHER" id="PTHR47605:SF2">
    <property type="entry name" value="TRANSCRIPTIONAL ELONGATION REGULATOR MINIYO"/>
    <property type="match status" value="1"/>
</dbReference>
<keyword evidence="3" id="KW-1185">Reference proteome</keyword>
<proteinExistence type="predicted"/>
<dbReference type="InterPro" id="IPR055326">
    <property type="entry name" value="MINIYO"/>
</dbReference>